<sequence length="222" mass="23771">MNPYERTAAEMKRQGEGPKRLAKTAANVGLAAGTAAGAASFAPILARAAPFLSQYIPEGLAIKGLSKINPKFGAFIKSAIDSGYDFQQVKDFIGEQIQGAQGQPAKDNRNVIEQHSPELNTFLSEKIKGGEDPIRAAALALFEKGNPFEPIIRKIEKEHKTNWSQLVQSIYGGGQGQGQPMAQQAQPQTPAPQQGQPMQSPQGQGAQALQTILQKINQRLGG</sequence>
<name>A0A6J5LHT1_9CAUD</name>
<evidence type="ECO:0000256" key="1">
    <source>
        <dbReference type="SAM" id="MobiDB-lite"/>
    </source>
</evidence>
<organism evidence="2">
    <name type="scientific">uncultured Caudovirales phage</name>
    <dbReference type="NCBI Taxonomy" id="2100421"/>
    <lineage>
        <taxon>Viruses</taxon>
        <taxon>Duplodnaviria</taxon>
        <taxon>Heunggongvirae</taxon>
        <taxon>Uroviricota</taxon>
        <taxon>Caudoviricetes</taxon>
        <taxon>Peduoviridae</taxon>
        <taxon>Maltschvirus</taxon>
        <taxon>Maltschvirus maltsch</taxon>
    </lineage>
</organism>
<accession>A0A6J5LHT1</accession>
<feature type="region of interest" description="Disordered" evidence="1">
    <location>
        <begin position="170"/>
        <end position="208"/>
    </location>
</feature>
<reference evidence="2" key="1">
    <citation type="submission" date="2020-04" db="EMBL/GenBank/DDBJ databases">
        <authorList>
            <person name="Chiriac C."/>
            <person name="Salcher M."/>
            <person name="Ghai R."/>
            <person name="Kavagutti S V."/>
        </authorList>
    </citation>
    <scope>NUCLEOTIDE SEQUENCE</scope>
</reference>
<proteinExistence type="predicted"/>
<feature type="compositionally biased region" description="Low complexity" evidence="1">
    <location>
        <begin position="178"/>
        <end position="208"/>
    </location>
</feature>
<dbReference type="EMBL" id="LR796263">
    <property type="protein sequence ID" value="CAB4132627.1"/>
    <property type="molecule type" value="Genomic_DNA"/>
</dbReference>
<protein>
    <submittedName>
        <fullName evidence="2">Uncharacterized protein</fullName>
    </submittedName>
</protein>
<evidence type="ECO:0000313" key="2">
    <source>
        <dbReference type="EMBL" id="CAB4132627.1"/>
    </source>
</evidence>
<gene>
    <name evidence="2" type="ORF">UFOVP256_59</name>
</gene>